<evidence type="ECO:0000256" key="28">
    <source>
        <dbReference type="ARBA" id="ARBA00057615"/>
    </source>
</evidence>
<dbReference type="Pfam" id="PF07677">
    <property type="entry name" value="A2M_recep"/>
    <property type="match status" value="1"/>
</dbReference>
<dbReference type="Gene3D" id="2.60.40.2950">
    <property type="match status" value="1"/>
</dbReference>
<evidence type="ECO:0000256" key="14">
    <source>
        <dbReference type="ARBA" id="ARBA00022837"/>
    </source>
</evidence>
<dbReference type="InterPro" id="IPR000152">
    <property type="entry name" value="EGF-type_Asp/Asn_hydroxyl_site"/>
</dbReference>
<dbReference type="SMART" id="SM00181">
    <property type="entry name" value="EGF"/>
    <property type="match status" value="8"/>
</dbReference>
<dbReference type="SUPFAM" id="SSF57196">
    <property type="entry name" value="EGF/Laminin"/>
    <property type="match status" value="2"/>
</dbReference>
<sequence length="5029" mass="555562">MALLNACKILSQVLALSLIAVKPSCGTLFATNPKIEVKDGHLTIQTPRDKNLTLVVSGSGQLNLLGDPGFLSSGDNDLGTSGNLEPRVARLETSWDDGAIFNTRLQAMEERMQRLETNRGQEDQESSTTTIRRLKRDVRRIKNRLSTIITMINNNECNEANVCQNGGTCVDTFRGYFCQCPDNWEGQNCERDVDECSHFANTDLGCQNGATCQNTPGSYRCHCPPDFFGIHCTRKQNDCTSGSSQELCGHGVCVNQDSGFTCICDQGWTSAESSPACSVDVDECTAFNPPCSKSPLVQCINTPGGFQCGACPPGYTGNGFYCDDINECFTNNGGCSLTPRVDCINTPGSRTCGSCPQGYQGNGQTCVYMGPCHVNNGGCSPMAVCFATANMVQCFCRPGYQGLGVGPTGCLPGSDGNAPGPVVPPGGGSGGVVMSPCASGPCRNGATCFPLATNFICQCSPGYSGLTCIEEIDECASQPCYNGGTCLDQLNGYVCQCSADFQGTNCQDQVQSCGGSFTGDVGAIDFPHGETTVYDHDMSCIYTITVSNTKVLNITFTQFNLEESTTCSYDFLQIRDGPDSTSQPLGKFCGSTLPGQNGTLITNQNAVHMWFRSDSSFAHHGFQLKWNVTDPVCGGLIRDQTHGTIKSPGYPGQYPHNRDCFWTIYAPYGKRIQFHFAHLAIETHANCSYDFLEVYDGTHHTPTQDSLGRFCNSTSPPPVSSSNSIATIHFHSDNSLSDDGFQISWAAVPGIPGCGGLLTEPEAEFSSPSHPQTYSHNLNCEWLIRVPIGDTIELSFFFLDIESHANCRYDFLEVRDGSTPDSPLAGRYCGTTRPPRYVSTTNTLFIHFKTDQSITGIGFRAKYKTVCGGEFTNPTGIISSPYHPNNYPGNRICQYVISQPMETSIHIEFIDFDIEGSFQCVYDYLEIRDGDNANSTLLGKYCGDPTQIPDPVDSTHNFVYLRFQTDGSVQNRGFKLNYTTSDLRCGGILKANHGVIQSPTDTENYPHGTTCNWIIQGEPSTIIRLTWVSFILERHSRCRFDYVDVFDNNTQNNAGGLIGRYCGNTLPPTMTSTGSSMSIVFRSDASISHEGFLATYLKLDSSTICGCGGLLTSPTGSITSPGYPTAYHHNAECFWEIRVSKGSKIQIIFVDLDLERHRTCRHDYVEVTDIASQNHLGKFCDMEDHINVVSTGNAVKIKFRADRDTAGRGFHLRYFTICNNELFGHQGVIESPNFPNPYPHNRNCTWQITAPLGNTVNITFSHFELENSHPGNNLCVYDFLEIMEASVAQGEQTSVIRICGSEPGRVPAPVATSKRYAFVKFKSDVSLSMNGFRLEYVINGCGEHFRRPFGSFTSPHYPEAYPVSVECVWYITTDPGTSIELTVDEFDMESHPQCNFDYLAVYGGPDDTSPQLTKLCQSSVRNVTVTASGNHMMIHFRSDSSIAARGFSARFKSKADGCGGLITVNEGVITSPNYPDMYDNHDDCLWLIQVDPLHRLELEFTDFDVEPHSNCSYDYVAIYNGDTEAAPNLLTHCGRSLPPTNPVFSTANQMLIRLKADGSSTAKGFKAQFKRACGATILTSGRGDIASPDFPHAWGGPGSCSWIIQGTHETCGGDLESLSGRFTSPMFPGSYINGAECTWIIGGYPGNRISLGFSQFDLEASPNCNNDYVEIHQEGPNGPLLGHYCGSTIPSNITHGEKLWVKFRSNEQDTGSGFVAFYTLEYGNHLTGTEGEIVSPLFPRKMAWTDVNDPNEIVWTITVDQVKDVQISFTSFDITPNGYRSGSCLTTVTIFDGPDQDAPSLYSGCGFHPPGPFQSNGNVVVVRFKFSVRRSGGSKFRLLWSEVSRGAIPSRRLSPSLSNPDTSTIRLTRNSTTTLISSPGYPTSYGNNLHKEWIVESPIGTKMKVQVLLNDFLEIYDGSFGSREWNRTGKICRRYDQRKVYFSSGNVLKLRFVTDSNGSRRGFRVLVKTVCGGYLQGDYGFVTSPNYEEGNYSPNLDCEWVIRVRPGRKIEFQLNNMDILSNDNQCSEDYLTIRNGQWEDSPLILLNSAQGSDQNGRVCGSSLPSQRNSSSNFLYVKFHSDATGSGAGFKLTYRELGFNCGGRVHLSSDRPEMTFTSPNYPHMPPFHTECIWTIMSPPGQKIQVEFRDNFYFTPSLGCSIEGVELRDGGTPQSTSLGRFCNERPNPIKSSDNIVWFKYFTSSESPNLGFKAHAKIGACGGTIYTRRSDEVQIESPEYPQPYAPNLDCEWKVVGPEGHYLIFSFVTLDLPVASNCSNFDYVRVHEENNSTHTNLATLCGSRPSMVETYGSVANLIFHSNGNNNNRDKTGFIVRVNASTEECGGVLQGDSGVIESPGYPNGYAHHLYCSWTIKAPLGRSVSLQFEDLDLERPRGDECPFDKLLYRWCLNGKHQMVVVVVGGPDLPWAKVGARAPLTDSHAQTYSVVAPNVVRPNSDFFVAVSVHDTTTDQDVELRIRGTSDTGQTIEIRQEARVQPDQTQIVRLRIGDLGSGTYTLSAKGNNPIVFDQTQDLTYVHKGYSVFIQTDKAIYRPGNVVKFRAIVVTPELKPSVVGSIDVKMQDGSGNLIKNWNRVFTTKGVFAGEIQLADSVVMGDWNITVDVNGQMFSKNFLVAEYVLPKFGVDIELPDFGTFSGGETTATIKANYHHGGAVKGEATIAIFPKYKSSYLQPVFSEPIRRIIDINGQVDLTLDLAKELKLKDDFAREIVFSVQVKEDLTERVQNNTASMFLYKHAYKMELIRTADAFKPGMLYSAFLKVAYQDNTPVADDLNQIAIKWGYGTDVEKYNSTEITIPEDGIVELQFDAPKNTRAQALGIEATYKELVQWFSTVPRATSSSDNYIQARLRTLNPTVGENVRIGISSTEGLQSFTYHIFSRGKLVFAETSRANNQDYNEINIVANSDMSPRCRVVVYYMRPDKEIVADSLEFEITGALANEVEVWASRKSALPNSDVTVNVKSKPNSFVGIMAVDKSVRALKAGHDIIHSDVISELRSYDSGKVPAFFPWFQVISPKEGSLYWYTGSRGSQNVFKQSGTVILTNGVLQRGSKPNVGGFDDRRSENRQSGRPLPPPDVDTLQADQGPALEYETVTRPPLAGPYAFSRLPRPVDNLPKVYLRNDLPTTWLFANATTDLDGQASLSVQTPDIANTSWVISAFSLDSLYGMGISETPHALEVLQPFIVKVDLPHSVKRGETVAVQMIVYNYLKREITAEVTLENPGGKSFLFGSKNPNSVDDKEPDVELFRTKRVPVNPGRGTLLTFIITPIEVGITEMKITAKSAAGNDVQVKKLLVEAEGVPVHNNTAFLLDLRKTRAMEFNVTLDVPEFAVPGSERVYISAVNDPIGPTINNLKDLLYYPLGCGEQNMLKMIPALIAMQYLQSIGKAGTSSLQQTANYLLEDGYQRQLVFKLEDGSFSSFGSTDRRGSIWVTSLVARYFEQASPYVDIDSEVVTRTLEWLTEQQQPTGAFAETGENYNHRLQEDDKALTAFVSLAFMDNAFNLDASLQNSMNRAISFLAETWSDLEDPYILSIVAYVLERGNHPQKDNIFVKLESKSKVKDNKKWWEIDLEGFEKANPWTLNPNSANIEMTSYGLLTLLHKDQFDESIPVANWLLSQQNENGGFASTTDSFVAIHALLEFNKKMNSVLTTTKVDVQYSYLNTVRRIELDTETSTVMQKRILPQTTREIQLRITGIGMAVVQVGFQYNLNVTAAWPSFVVNPQVFKPSTANHMQLTVCANYIEGGDSRSSNMAVMEVSLPSGFTANMDALPALRRFKGVKRVDTERSETKVVLYFEQLTRSEVCPTISAYRTHRVANQKPSSVLVYDYYDQSRVARSFYDSVPATLCDICQGEDCPDDGCPTRPSFPTYNNYFHNAIDNVDTYSGFYNAAEVQGKYESTQISGGTLCGDQAPTNISSSGNVMVVKFITDGSVAHRGFKLLWNSDEPSRKCAKVSTGREPSKKDMLLTYFQSLRANFLRFISALFSGRKSSKSCGGVVGPYSGPISPFLVGTNYTRSTICHWIYSTSTALQAAQSDGRGTIVFQAEQILLETKLENKCVFDNLNIVWENGQIDLCGQITTPTTVLVPWPMADIVFVSDGSVTDRGFNLTHSVSNCGGVFSGPLQRIQSPQDPNHPTNYRANADCVWLLEFDQGQQIALAFDRFDLESSESCNHDYILIRNGPSQDSPLIWKKCGTDSPQRNVISSSHTLWVEFHSDGSNQGSGFSFTASAHTLGCGGVFHGPNGNISAPMEGTKYANGVECLWDVEMQPGFHVVYQFYNRFEIATSTSCSNDYIQIFEYNEENRSWIPKSERLCGRELPGPIVTNSTRTRVKFRSDQTENGDGFQLSWREECGGTFNTTSGIFSSPGYPIAYKTNLSCEYHILSDPEHFVSLTFLDPFEIGEDYGGGCFYDSVKVYSTSRSRSTQLGSYCGSERPPPVRARGSVLVKFRTDGFGFMRGFQVEFTRHQCGGEIREESVITSPLHPNRYFHNTNCTWFIEAPQGKSVLIKFDYLELEHHARCLYDYVGVYEGRSLNRTNQLGLFCGNHSQMAPVSKSLSNKMTVQFKTDRSNSARGFRAYIRFTYGVDQGCGGPMRVTEGGSGVQIRSLDTDSDGSYEMDLDCDWAFQGPSGKVLRMTFQQFDIEQEVNGTESTCWDYLEVRDGISPLSPLVGAYCGSSPVPSPITSSTNQLWVKFYSDSTGSESGFLATIQAVDPVCGTHNIINVSAVNQVLYSPQFPANYPNSVRCQWVLAAPSSEQIWIKLTDFDLERSESCSRDYLSLADMNSRNMVQRNETVIAVPFQNRYRWTRRAASQDLTFCGNEIPHEFFSTGEMVKIQFVSDSQNTGRGFRLEHSIASCNRSYGGSYGRILSPGYPSRVSRGTVCDLVINAPSGSTIALYFSVFRLSYSQNCTRNSLEIRDGANPTDRVISRMCGYSTGPTIVSSGPSLRLKLKVGSSYGTSGYDITYTTTNQGPGCGGLIFDSQGSVSSQGFPGNTSQASDCTWTLRVPHGEIIELRFPGA</sequence>
<accession>A0A553NVB8</accession>
<comment type="caution">
    <text evidence="32">Lacks conserved residue(s) required for the propagation of feature annotation.</text>
</comment>
<evidence type="ECO:0000256" key="12">
    <source>
        <dbReference type="ARBA" id="ARBA00022737"/>
    </source>
</evidence>
<keyword evidence="33" id="KW-0175">Coiled coil</keyword>
<evidence type="ECO:0000256" key="2">
    <source>
        <dbReference type="ARBA" id="ARBA00004202"/>
    </source>
</evidence>
<dbReference type="Pfam" id="PF07645">
    <property type="entry name" value="EGF_CA"/>
    <property type="match status" value="2"/>
</dbReference>
<evidence type="ECO:0000256" key="27">
    <source>
        <dbReference type="ARBA" id="ARBA00049703"/>
    </source>
</evidence>
<evidence type="ECO:0000256" key="10">
    <source>
        <dbReference type="ARBA" id="ARBA00022723"/>
    </source>
</evidence>
<dbReference type="InterPro" id="IPR009048">
    <property type="entry name" value="A-macroglobulin_rcpt-bd"/>
</dbReference>
<dbReference type="EMBL" id="VCGU01000010">
    <property type="protein sequence ID" value="TRY69377.1"/>
    <property type="molecule type" value="Genomic_DNA"/>
</dbReference>
<gene>
    <name evidence="38" type="ORF">TCAL_07202</name>
</gene>
<feature type="domain" description="CUB" evidence="36">
    <location>
        <begin position="754"/>
        <end position="866"/>
    </location>
</feature>
<feature type="domain" description="CUB" evidence="36">
    <location>
        <begin position="1861"/>
        <end position="1970"/>
    </location>
</feature>
<evidence type="ECO:0000313" key="39">
    <source>
        <dbReference type="Proteomes" id="UP000318571"/>
    </source>
</evidence>
<dbReference type="Pfam" id="PF12661">
    <property type="entry name" value="hEGF"/>
    <property type="match status" value="2"/>
</dbReference>
<evidence type="ECO:0000256" key="8">
    <source>
        <dbReference type="ARBA" id="ARBA00022628"/>
    </source>
</evidence>
<feature type="domain" description="CUB" evidence="36">
    <location>
        <begin position="4477"/>
        <end position="4591"/>
    </location>
</feature>
<dbReference type="InterPro" id="IPR001599">
    <property type="entry name" value="Macroglobln_a2"/>
</dbReference>
<comment type="caution">
    <text evidence="38">The sequence shown here is derived from an EMBL/GenBank/DDBJ whole genome shotgun (WGS) entry which is preliminary data.</text>
</comment>
<feature type="signal peptide" evidence="35">
    <location>
        <begin position="1"/>
        <end position="26"/>
    </location>
</feature>
<dbReference type="FunFam" id="2.10.25.10:FF:000260">
    <property type="entry name" value="Notch receptor 4"/>
    <property type="match status" value="1"/>
</dbReference>
<dbReference type="InterPro" id="IPR013032">
    <property type="entry name" value="EGF-like_CS"/>
</dbReference>
<dbReference type="Gene3D" id="2.60.40.1940">
    <property type="match status" value="1"/>
</dbReference>
<proteinExistence type="predicted"/>
<keyword evidence="21" id="KW-0753">Steroid metabolism</keyword>
<dbReference type="Gene3D" id="2.60.40.10">
    <property type="entry name" value="Immunoglobulins"/>
    <property type="match status" value="2"/>
</dbReference>
<evidence type="ECO:0000256" key="22">
    <source>
        <dbReference type="ARBA" id="ARBA00023228"/>
    </source>
</evidence>
<dbReference type="GO" id="GO:0015031">
    <property type="term" value="P:protein transport"/>
    <property type="evidence" value="ECO:0007669"/>
    <property type="project" value="UniProtKB-KW"/>
</dbReference>
<evidence type="ECO:0000313" key="38">
    <source>
        <dbReference type="EMBL" id="TRY69377.1"/>
    </source>
</evidence>
<feature type="domain" description="CUB" evidence="36">
    <location>
        <begin position="985"/>
        <end position="1099"/>
    </location>
</feature>
<keyword evidence="13" id="KW-0967">Endosome</keyword>
<dbReference type="PROSITE" id="PS01187">
    <property type="entry name" value="EGF_CA"/>
    <property type="match status" value="2"/>
</dbReference>
<dbReference type="SUPFAM" id="SSF49854">
    <property type="entry name" value="Spermadhesin, CUB domain"/>
    <property type="match status" value="25"/>
</dbReference>
<organism evidence="38 39">
    <name type="scientific">Tigriopus californicus</name>
    <name type="common">Marine copepod</name>
    <dbReference type="NCBI Taxonomy" id="6832"/>
    <lineage>
        <taxon>Eukaryota</taxon>
        <taxon>Metazoa</taxon>
        <taxon>Ecdysozoa</taxon>
        <taxon>Arthropoda</taxon>
        <taxon>Crustacea</taxon>
        <taxon>Multicrustacea</taxon>
        <taxon>Hexanauplia</taxon>
        <taxon>Copepoda</taxon>
        <taxon>Harpacticoida</taxon>
        <taxon>Harpacticidae</taxon>
        <taxon>Tigriopus</taxon>
    </lineage>
</organism>
<keyword evidence="15" id="KW-0653">Protein transport</keyword>
<evidence type="ECO:0000256" key="20">
    <source>
        <dbReference type="ARBA" id="ARBA00023180"/>
    </source>
</evidence>
<evidence type="ECO:0000256" key="35">
    <source>
        <dbReference type="SAM" id="SignalP"/>
    </source>
</evidence>
<dbReference type="InterPro" id="IPR000742">
    <property type="entry name" value="EGF"/>
</dbReference>
<dbReference type="GO" id="GO:0004866">
    <property type="term" value="F:endopeptidase inhibitor activity"/>
    <property type="evidence" value="ECO:0007669"/>
    <property type="project" value="InterPro"/>
</dbReference>
<feature type="compositionally biased region" description="Basic and acidic residues" evidence="34">
    <location>
        <begin position="3070"/>
        <end position="3079"/>
    </location>
</feature>
<dbReference type="PANTHER" id="PTHR24251">
    <property type="entry name" value="OVOCHYMASE-RELATED"/>
    <property type="match status" value="1"/>
</dbReference>
<feature type="domain" description="CUB" evidence="36">
    <location>
        <begin position="2218"/>
        <end position="2336"/>
    </location>
</feature>
<feature type="disulfide bond" evidence="32">
    <location>
        <begin position="223"/>
        <end position="232"/>
    </location>
</feature>
<dbReference type="Gene3D" id="6.20.50.160">
    <property type="match status" value="1"/>
</dbReference>
<dbReference type="InterPro" id="IPR049883">
    <property type="entry name" value="NOTCH1_EGF-like"/>
</dbReference>
<dbReference type="InterPro" id="IPR008930">
    <property type="entry name" value="Terpenoid_cyclase/PrenylTrfase"/>
</dbReference>
<feature type="domain" description="CUB" evidence="36">
    <location>
        <begin position="513"/>
        <end position="629"/>
    </location>
</feature>
<evidence type="ECO:0000256" key="19">
    <source>
        <dbReference type="ARBA" id="ARBA00023166"/>
    </source>
</evidence>
<evidence type="ECO:0000259" key="37">
    <source>
        <dbReference type="PROSITE" id="PS50026"/>
    </source>
</evidence>
<keyword evidence="23" id="KW-0170">Cobalt</keyword>
<dbReference type="FunFam" id="2.10.25.10:FF:000117">
    <property type="entry name" value="Delta-like protein"/>
    <property type="match status" value="1"/>
</dbReference>
<dbReference type="Pfam" id="PF12947">
    <property type="entry name" value="EGF_3"/>
    <property type="match status" value="1"/>
</dbReference>
<feature type="disulfide bond" evidence="31">
    <location>
        <begin position="633"/>
        <end position="660"/>
    </location>
</feature>
<feature type="domain" description="CUB" evidence="36">
    <location>
        <begin position="1107"/>
        <end position="1217"/>
    </location>
</feature>
<dbReference type="Pfam" id="PF07703">
    <property type="entry name" value="A2M_BRD"/>
    <property type="match status" value="1"/>
</dbReference>
<evidence type="ECO:0000259" key="36">
    <source>
        <dbReference type="PROSITE" id="PS01180"/>
    </source>
</evidence>
<keyword evidence="16" id="KW-0443">Lipid metabolism</keyword>
<evidence type="ECO:0000256" key="9">
    <source>
        <dbReference type="ARBA" id="ARBA00022685"/>
    </source>
</evidence>
<dbReference type="FunFam" id="2.10.25.10:FF:000095">
    <property type="entry name" value="Notch, isoform B"/>
    <property type="match status" value="1"/>
</dbReference>
<dbReference type="Pfam" id="PF07678">
    <property type="entry name" value="TED_complement"/>
    <property type="match status" value="1"/>
</dbReference>
<dbReference type="STRING" id="6832.A0A553NVB8"/>
<dbReference type="InterPro" id="IPR036595">
    <property type="entry name" value="A-macroglobulin_rcpt-bd_sf"/>
</dbReference>
<feature type="domain" description="CUB" evidence="36">
    <location>
        <begin position="1971"/>
        <end position="2096"/>
    </location>
</feature>
<name>A0A553NVB8_TIGCA</name>
<dbReference type="FunFam" id="2.60.40.1930:FF:000001">
    <property type="entry name" value="CD109 isoform 3"/>
    <property type="match status" value="1"/>
</dbReference>
<keyword evidence="11 35" id="KW-0732">Signal</keyword>
<evidence type="ECO:0000256" key="17">
    <source>
        <dbReference type="ARBA" id="ARBA00023136"/>
    </source>
</evidence>
<evidence type="ECO:0000256" key="30">
    <source>
        <dbReference type="ARBA" id="ARBA00078071"/>
    </source>
</evidence>
<feature type="domain" description="CUB" evidence="36">
    <location>
        <begin position="633"/>
        <end position="748"/>
    </location>
</feature>
<dbReference type="SMART" id="SM01361">
    <property type="entry name" value="A2M_recep"/>
    <property type="match status" value="1"/>
</dbReference>
<keyword evidence="14" id="KW-0106">Calcium</keyword>
<dbReference type="FunFam" id="2.60.120.290:FF:000013">
    <property type="entry name" value="Membrane frizzled-related protein"/>
    <property type="match status" value="9"/>
</dbReference>
<comment type="function">
    <text evidence="26">Endocytic receptor which plays a role in lipoprotein, vitamin and iron metabolism by facilitating their uptake. Acts together with LRP2 to mediate endocytosis of high-density lipoproteins, GC, hemoglobin, ALB, TF and SCGB1A1. Acts together with AMN to mediate endocytosis of the CBLIF-cobalamin complex. Binds to ALB, MB, Kappa and lambda-light chains, TF, hemoglobin, GC, SCGB1A1, APOA1, high density lipoprotein, and the CBLIF-cobalamin complex. Ligand binding requires calcium. Serves as important transporter in several absorptive epithelia, including intestine, renal proximal tubules and embryonic yolk sac. May play an important role in the development of the peri-implantation embryo through internalization of APOA1 and cholesterol. Binds to LGALS3 at the maternal-fetal interface.</text>
</comment>
<feature type="domain" description="CUB" evidence="36">
    <location>
        <begin position="1722"/>
        <end position="1843"/>
    </location>
</feature>
<dbReference type="InterPro" id="IPR011626">
    <property type="entry name" value="Alpha-macroglobulin_TED"/>
</dbReference>
<evidence type="ECO:0000256" key="1">
    <source>
        <dbReference type="ARBA" id="ARBA00004177"/>
    </source>
</evidence>
<dbReference type="OMA" id="EIDASTH"/>
<evidence type="ECO:0000256" key="13">
    <source>
        <dbReference type="ARBA" id="ARBA00022753"/>
    </source>
</evidence>
<evidence type="ECO:0000256" key="25">
    <source>
        <dbReference type="ARBA" id="ARBA00023878"/>
    </source>
</evidence>
<dbReference type="InterPro" id="IPR047565">
    <property type="entry name" value="Alpha-macroglob_thiol-ester_cl"/>
</dbReference>
<evidence type="ECO:0000256" key="26">
    <source>
        <dbReference type="ARBA" id="ARBA00049611"/>
    </source>
</evidence>
<keyword evidence="39" id="KW-1185">Reference proteome</keyword>
<dbReference type="PROSITE" id="PS01186">
    <property type="entry name" value="EGF_2"/>
    <property type="match status" value="1"/>
</dbReference>
<dbReference type="CDD" id="cd00054">
    <property type="entry name" value="EGF_CA"/>
    <property type="match status" value="6"/>
</dbReference>
<evidence type="ECO:0000256" key="29">
    <source>
        <dbReference type="ARBA" id="ARBA00063781"/>
    </source>
</evidence>
<dbReference type="SUPFAM" id="SSF48239">
    <property type="entry name" value="Terpenoid cyclases/Protein prenyltransferases"/>
    <property type="match status" value="1"/>
</dbReference>
<feature type="disulfide bond" evidence="32">
    <location>
        <begin position="497"/>
        <end position="506"/>
    </location>
</feature>
<feature type="domain" description="CUB" evidence="36">
    <location>
        <begin position="4984"/>
        <end position="5029"/>
    </location>
</feature>
<feature type="disulfide bond" evidence="31">
    <location>
        <begin position="1573"/>
        <end position="1600"/>
    </location>
</feature>
<evidence type="ECO:0000256" key="15">
    <source>
        <dbReference type="ARBA" id="ARBA00022927"/>
    </source>
</evidence>
<dbReference type="Gene3D" id="2.60.40.1930">
    <property type="match status" value="2"/>
</dbReference>
<dbReference type="InterPro" id="IPR013783">
    <property type="entry name" value="Ig-like_fold"/>
</dbReference>
<dbReference type="InterPro" id="IPR019742">
    <property type="entry name" value="MacrogloblnA2_CS"/>
</dbReference>
<feature type="domain" description="CUB" evidence="36">
    <location>
        <begin position="4003"/>
        <end position="4122"/>
    </location>
</feature>
<evidence type="ECO:0000256" key="33">
    <source>
        <dbReference type="SAM" id="Coils"/>
    </source>
</evidence>
<dbReference type="FunFam" id="2.60.120.290:FF:000003">
    <property type="entry name" value="Neuropilin"/>
    <property type="match status" value="1"/>
</dbReference>
<dbReference type="GO" id="GO:0005768">
    <property type="term" value="C:endosome"/>
    <property type="evidence" value="ECO:0007669"/>
    <property type="project" value="UniProtKB-SubCell"/>
</dbReference>
<feature type="domain" description="CUB" evidence="36">
    <location>
        <begin position="4244"/>
        <end position="4360"/>
    </location>
</feature>
<dbReference type="Gene3D" id="2.20.130.20">
    <property type="match status" value="1"/>
</dbReference>
<feature type="disulfide bond" evidence="31">
    <location>
        <begin position="1971"/>
        <end position="1998"/>
    </location>
</feature>
<dbReference type="PROSITE" id="PS01180">
    <property type="entry name" value="CUB"/>
    <property type="match status" value="27"/>
</dbReference>
<feature type="domain" description="EGF-like" evidence="37">
    <location>
        <begin position="153"/>
        <end position="190"/>
    </location>
</feature>
<feature type="coiled-coil region" evidence="33">
    <location>
        <begin position="98"/>
        <end position="125"/>
    </location>
</feature>
<feature type="domain" description="CUB" evidence="36">
    <location>
        <begin position="4598"/>
        <end position="4721"/>
    </location>
</feature>
<keyword evidence="5 32" id="KW-0245">EGF-like domain</keyword>
<evidence type="ECO:0000256" key="3">
    <source>
        <dbReference type="ARBA" id="ARBA00022448"/>
    </source>
</evidence>
<dbReference type="SUPFAM" id="SSF49410">
    <property type="entry name" value="Alpha-macroglobulin receptor domain"/>
    <property type="match status" value="1"/>
</dbReference>
<keyword evidence="10" id="KW-0479">Metal-binding</keyword>
<dbReference type="FunFam" id="2.10.25.10:FF:000379">
    <property type="entry name" value="Cubilin"/>
    <property type="match status" value="1"/>
</dbReference>
<feature type="domain" description="CUB" evidence="36">
    <location>
        <begin position="4124"/>
        <end position="4240"/>
    </location>
</feature>
<dbReference type="SMART" id="SM00179">
    <property type="entry name" value="EGF_CA"/>
    <property type="match status" value="7"/>
</dbReference>
<comment type="subunit">
    <text evidence="27">Interacts with AMN. Component of the cubam complex composed of one CUBN trimer and one AMN chain. The cubam complex can dimerize. Interacts with LRP2 in a dual-receptor complex in a calcium-dependent manner. Found in a complex with PID1/PCLI1, LRP1 and CUBNI. Interacts with LRP1 and PID1/PCLI1.</text>
</comment>
<feature type="domain" description="CUB" evidence="36">
    <location>
        <begin position="1341"/>
        <end position="1454"/>
    </location>
</feature>
<dbReference type="Pfam" id="PF01835">
    <property type="entry name" value="MG2"/>
    <property type="match status" value="1"/>
</dbReference>
<keyword evidence="6" id="KW-0153">Cholesterol metabolism</keyword>
<keyword evidence="17" id="KW-0472">Membrane</keyword>
<keyword evidence="19" id="KW-1207">Sterol metabolism</keyword>
<feature type="domain" description="EGF-like" evidence="37">
    <location>
        <begin position="433"/>
        <end position="469"/>
    </location>
</feature>
<dbReference type="Pfam" id="PF00431">
    <property type="entry name" value="CUB"/>
    <property type="match status" value="25"/>
</dbReference>
<evidence type="ECO:0000256" key="34">
    <source>
        <dbReference type="SAM" id="MobiDB-lite"/>
    </source>
</evidence>
<dbReference type="FunFam" id="2.10.25.10:FF:000173">
    <property type="entry name" value="Neurogenic locus notch protein 2"/>
    <property type="match status" value="1"/>
</dbReference>
<evidence type="ECO:0000256" key="32">
    <source>
        <dbReference type="PROSITE-ProRule" id="PRU00076"/>
    </source>
</evidence>
<evidence type="ECO:0000256" key="11">
    <source>
        <dbReference type="ARBA" id="ARBA00022729"/>
    </source>
</evidence>
<dbReference type="Proteomes" id="UP000318571">
    <property type="component" value="Chromosome 1"/>
</dbReference>
<evidence type="ECO:0000256" key="31">
    <source>
        <dbReference type="PROSITE-ProRule" id="PRU00059"/>
    </source>
</evidence>
<feature type="domain" description="EGF-like" evidence="37">
    <location>
        <begin position="192"/>
        <end position="233"/>
    </location>
</feature>
<dbReference type="Gene3D" id="2.60.120.290">
    <property type="entry name" value="Spermadhesin, CUB domain"/>
    <property type="match status" value="26"/>
</dbReference>
<dbReference type="SMART" id="SM01419">
    <property type="entry name" value="Thiol-ester_cl"/>
    <property type="match status" value="1"/>
</dbReference>
<feature type="domain" description="CUB" evidence="36">
    <location>
        <begin position="1611"/>
        <end position="1721"/>
    </location>
</feature>
<feature type="disulfide bond" evidence="32">
    <location>
        <begin position="459"/>
        <end position="468"/>
    </location>
</feature>
<dbReference type="PROSITE" id="PS00010">
    <property type="entry name" value="ASX_HYDROXYL"/>
    <property type="match status" value="3"/>
</dbReference>
<dbReference type="InterPro" id="IPR018097">
    <property type="entry name" value="EGF_Ca-bd_CS"/>
</dbReference>
<evidence type="ECO:0000256" key="24">
    <source>
        <dbReference type="ARBA" id="ARBA00023765"/>
    </source>
</evidence>
<dbReference type="Pfam" id="PF17791">
    <property type="entry name" value="MG3"/>
    <property type="match status" value="1"/>
</dbReference>
<dbReference type="FunFam" id="2.10.25.10:FF:000429">
    <property type="entry name" value="Cubilin"/>
    <property type="match status" value="1"/>
</dbReference>
<protein>
    <recommendedName>
        <fullName evidence="25">Cubilin</fullName>
    </recommendedName>
    <alternativeName>
        <fullName evidence="30">TEP1-F</fullName>
    </alternativeName>
</protein>
<evidence type="ECO:0000256" key="7">
    <source>
        <dbReference type="ARBA" id="ARBA00022553"/>
    </source>
</evidence>
<dbReference type="GO" id="GO:0008203">
    <property type="term" value="P:cholesterol metabolic process"/>
    <property type="evidence" value="ECO:0007669"/>
    <property type="project" value="UniProtKB-KW"/>
</dbReference>
<keyword evidence="7" id="KW-0597">Phosphoprotein</keyword>
<dbReference type="GO" id="GO:0005886">
    <property type="term" value="C:plasma membrane"/>
    <property type="evidence" value="ECO:0007669"/>
    <property type="project" value="UniProtKB-SubCell"/>
</dbReference>
<dbReference type="InterPro" id="IPR041555">
    <property type="entry name" value="MG3"/>
</dbReference>
<feature type="domain" description="CUB" evidence="36">
    <location>
        <begin position="4725"/>
        <end position="4864"/>
    </location>
</feature>
<dbReference type="Gene3D" id="1.50.10.20">
    <property type="match status" value="1"/>
</dbReference>
<feature type="domain" description="CUB" evidence="36">
    <location>
        <begin position="1458"/>
        <end position="1572"/>
    </location>
</feature>
<comment type="subcellular location">
    <subcellularLocation>
        <location evidence="2">Cell membrane</location>
        <topology evidence="2">Peripheral membrane protein</topology>
    </subcellularLocation>
    <subcellularLocation>
        <location evidence="1">Endosome</location>
    </subcellularLocation>
    <subcellularLocation>
        <location evidence="24">Lysosome membrane</location>
        <topology evidence="24">Peripheral membrane protein</topology>
    </subcellularLocation>
</comment>
<feature type="chain" id="PRO_5021859102" description="Cubilin" evidence="35">
    <location>
        <begin position="27"/>
        <end position="5029"/>
    </location>
</feature>
<dbReference type="Pfam" id="PF00008">
    <property type="entry name" value="EGF"/>
    <property type="match status" value="3"/>
</dbReference>
<keyword evidence="8" id="KW-0846">Cobalamin</keyword>
<dbReference type="InterPro" id="IPR002890">
    <property type="entry name" value="MG2"/>
</dbReference>
<dbReference type="InterPro" id="IPR024731">
    <property type="entry name" value="NELL2-like_EGF"/>
</dbReference>
<evidence type="ECO:0000256" key="6">
    <source>
        <dbReference type="ARBA" id="ARBA00022548"/>
    </source>
</evidence>
<feature type="domain" description="CUB" evidence="36">
    <location>
        <begin position="2100"/>
        <end position="2216"/>
    </location>
</feature>
<keyword evidence="18 32" id="KW-1015">Disulfide bond</keyword>
<feature type="domain" description="CUB" evidence="36">
    <location>
        <begin position="1573"/>
        <end position="1605"/>
    </location>
</feature>
<evidence type="ECO:0000256" key="23">
    <source>
        <dbReference type="ARBA" id="ARBA00023285"/>
    </source>
</evidence>
<keyword evidence="22" id="KW-0458">Lysosome</keyword>
<dbReference type="InterPro" id="IPR011625">
    <property type="entry name" value="A2M_N_BRD"/>
</dbReference>
<dbReference type="SMART" id="SM01359">
    <property type="entry name" value="A2M_N_2"/>
    <property type="match status" value="1"/>
</dbReference>
<feature type="domain" description="CUB" evidence="36">
    <location>
        <begin position="1218"/>
        <end position="1339"/>
    </location>
</feature>
<dbReference type="GO" id="GO:0005509">
    <property type="term" value="F:calcium ion binding"/>
    <property type="evidence" value="ECO:0007669"/>
    <property type="project" value="InterPro"/>
</dbReference>
<dbReference type="FunFam" id="2.60.120.290:FF:000005">
    <property type="entry name" value="Procollagen C-endopeptidase enhancer 1"/>
    <property type="match status" value="5"/>
</dbReference>
<dbReference type="SUPFAM" id="SSF57184">
    <property type="entry name" value="Growth factor receptor domain"/>
    <property type="match status" value="2"/>
</dbReference>
<dbReference type="CDD" id="cd00041">
    <property type="entry name" value="CUB"/>
    <property type="match status" value="24"/>
</dbReference>
<comment type="function">
    <text evidence="28">Binds covalently through a thioester bond to the pathogen surface resulting in pathogen clearance.</text>
</comment>
<dbReference type="GO" id="GO:0031419">
    <property type="term" value="F:cobalamin binding"/>
    <property type="evidence" value="ECO:0007669"/>
    <property type="project" value="UniProtKB-KW"/>
</dbReference>
<keyword evidence="4" id="KW-1003">Cell membrane</keyword>
<dbReference type="InterPro" id="IPR035914">
    <property type="entry name" value="Sperma_CUB_dom_sf"/>
</dbReference>
<dbReference type="SMART" id="SM01360">
    <property type="entry name" value="A2M"/>
    <property type="match status" value="1"/>
</dbReference>
<feature type="domain" description="CUB" evidence="36">
    <location>
        <begin position="2340"/>
        <end position="2400"/>
    </location>
</feature>
<dbReference type="InterPro" id="IPR001881">
    <property type="entry name" value="EGF-like_Ca-bd_dom"/>
</dbReference>
<dbReference type="Gene3D" id="2.10.25.10">
    <property type="entry name" value="Laminin"/>
    <property type="match status" value="6"/>
</dbReference>
<feature type="domain" description="CUB" evidence="36">
    <location>
        <begin position="3897"/>
        <end position="3954"/>
    </location>
</feature>
<dbReference type="PROSITE" id="PS00022">
    <property type="entry name" value="EGF_1"/>
    <property type="match status" value="4"/>
</dbReference>
<feature type="domain" description="CUB" evidence="36">
    <location>
        <begin position="4866"/>
        <end position="4978"/>
    </location>
</feature>
<reference evidence="38 39" key="1">
    <citation type="journal article" date="2018" name="Nat. Ecol. Evol.">
        <title>Genomic signatures of mitonuclear coevolution across populations of Tigriopus californicus.</title>
        <authorList>
            <person name="Barreto F.S."/>
            <person name="Watson E.T."/>
            <person name="Lima T.G."/>
            <person name="Willett C.S."/>
            <person name="Edmands S."/>
            <person name="Li W."/>
            <person name="Burton R.S."/>
        </authorList>
    </citation>
    <scope>NUCLEOTIDE SEQUENCE [LARGE SCALE GENOMIC DNA]</scope>
    <source>
        <strain evidence="38 39">San Diego</strain>
    </source>
</reference>
<dbReference type="Gene3D" id="2.60.120.1540">
    <property type="match status" value="1"/>
</dbReference>
<dbReference type="InterPro" id="IPR009030">
    <property type="entry name" value="Growth_fac_rcpt_cys_sf"/>
</dbReference>
<keyword evidence="20" id="KW-0325">Glycoprotein</keyword>
<keyword evidence="3" id="KW-0813">Transport</keyword>
<feature type="region of interest" description="Disordered" evidence="34">
    <location>
        <begin position="3063"/>
        <end position="3094"/>
    </location>
</feature>
<dbReference type="PROSITE" id="PS50026">
    <property type="entry name" value="EGF_3"/>
    <property type="match status" value="4"/>
</dbReference>
<dbReference type="GO" id="GO:0005615">
    <property type="term" value="C:extracellular space"/>
    <property type="evidence" value="ECO:0007669"/>
    <property type="project" value="InterPro"/>
</dbReference>
<dbReference type="PROSITE" id="PS00477">
    <property type="entry name" value="ALPHA_2_MACROGLOBULIN"/>
    <property type="match status" value="1"/>
</dbReference>
<comment type="subunit">
    <text evidence="29">Heterodimer of a TEP1-N chain and an TEP1-C chain non-covalently linked. Forms a complex composed of TEP1-N and TEP1-C heterodimer, LRIM1 and APL1C; the interaction stabilizes TEP1-N and TEP1-C heterodimer, prevents its binding to tissues while circulating in the hemolymph and protects the thioester bond from hydrolysis. Mature TEP1 and to a lesser extent full-length TEP1 interact with SPCLIP1; the interaction is induced by microbial infection.</text>
</comment>
<feature type="domain" description="CUB" evidence="36">
    <location>
        <begin position="867"/>
        <end position="981"/>
    </location>
</feature>
<evidence type="ECO:0000256" key="18">
    <source>
        <dbReference type="ARBA" id="ARBA00023157"/>
    </source>
</evidence>
<dbReference type="InterPro" id="IPR000859">
    <property type="entry name" value="CUB_dom"/>
</dbReference>
<dbReference type="GO" id="GO:0005765">
    <property type="term" value="C:lysosomal membrane"/>
    <property type="evidence" value="ECO:0007669"/>
    <property type="project" value="UniProtKB-SubCell"/>
</dbReference>
<keyword evidence="12" id="KW-0677">Repeat</keyword>
<evidence type="ECO:0000256" key="5">
    <source>
        <dbReference type="ARBA" id="ARBA00022536"/>
    </source>
</evidence>
<feature type="disulfide bond" evidence="31">
    <location>
        <begin position="513"/>
        <end position="540"/>
    </location>
</feature>
<dbReference type="Gene3D" id="2.60.40.690">
    <property type="entry name" value="Alpha-macroglobulin, receptor-binding domain"/>
    <property type="match status" value="1"/>
</dbReference>
<dbReference type="Pfam" id="PF00207">
    <property type="entry name" value="A2M"/>
    <property type="match status" value="1"/>
</dbReference>
<feature type="disulfide bond" evidence="32">
    <location>
        <begin position="180"/>
        <end position="189"/>
    </location>
</feature>
<evidence type="ECO:0000256" key="4">
    <source>
        <dbReference type="ARBA" id="ARBA00022475"/>
    </source>
</evidence>
<feature type="disulfide bond" evidence="31">
    <location>
        <begin position="4067"/>
        <end position="4084"/>
    </location>
</feature>
<feature type="domain" description="EGF-like" evidence="37">
    <location>
        <begin position="471"/>
        <end position="507"/>
    </location>
</feature>
<dbReference type="SMART" id="SM00042">
    <property type="entry name" value="CUB"/>
    <property type="match status" value="25"/>
</dbReference>
<feature type="domain" description="CUB" evidence="36">
    <location>
        <begin position="4361"/>
        <end position="4475"/>
    </location>
</feature>
<keyword evidence="9" id="KW-0165">Cleavage on pair of basic residues</keyword>
<evidence type="ECO:0000256" key="21">
    <source>
        <dbReference type="ARBA" id="ARBA00023221"/>
    </source>
</evidence>
<evidence type="ECO:0000256" key="16">
    <source>
        <dbReference type="ARBA" id="ARBA00023098"/>
    </source>
</evidence>